<evidence type="ECO:0000313" key="27">
    <source>
        <dbReference type="EMBL" id="EDN7714601.1"/>
    </source>
</evidence>
<reference evidence="36 37" key="2">
    <citation type="journal article" date="2018" name="BMC Genomics">
        <title>Genes significantly associated with lineage II food isolates of Listeria monocytogenes.</title>
        <authorList>
            <person name="Pirone-Davies C."/>
            <person name="Chen Y."/>
            <person name="Pightling A."/>
            <person name="Ryan G."/>
            <person name="Wang Y."/>
            <person name="Yao K."/>
            <person name="Hoffmann M."/>
            <person name="Allard M.W."/>
        </authorList>
    </citation>
    <scope>NUCLEOTIDE SEQUENCE [LARGE SCALE GENOMIC DNA]</scope>
    <source>
        <strain evidence="36 37">PNUSAL000550</strain>
    </source>
</reference>
<evidence type="ECO:0000313" key="18">
    <source>
        <dbReference type="EMBL" id="EAG6168784.1"/>
    </source>
</evidence>
<evidence type="ECO:0000313" key="64">
    <source>
        <dbReference type="Proteomes" id="UP000540117"/>
    </source>
</evidence>
<dbReference type="Proteomes" id="UP000354255">
    <property type="component" value="Unassembled WGS sequence"/>
</dbReference>
<dbReference type="Proteomes" id="UP000460224">
    <property type="component" value="Unassembled WGS sequence"/>
</dbReference>
<evidence type="ECO:0000313" key="9">
    <source>
        <dbReference type="EMBL" id="EAD5786585.1"/>
    </source>
</evidence>
<evidence type="ECO:0000313" key="60">
    <source>
        <dbReference type="Proteomes" id="UP000489121"/>
    </source>
</evidence>
<dbReference type="RefSeq" id="WP_003727579.1">
    <property type="nucleotide sequence ID" value="NC_021824.1"/>
</dbReference>
<evidence type="ECO:0000313" key="4">
    <source>
        <dbReference type="EMBL" id="EAC6548594.1"/>
    </source>
</evidence>
<dbReference type="Proteomes" id="UP000339309">
    <property type="component" value="Unassembled WGS sequence"/>
</dbReference>
<dbReference type="EMBL" id="AAAIKW010000003">
    <property type="protein sequence ID" value="EAC4552173.1"/>
    <property type="molecule type" value="Genomic_DNA"/>
</dbReference>
<evidence type="ECO:0000313" key="38">
    <source>
        <dbReference type="Proteomes" id="UP000331186"/>
    </source>
</evidence>
<dbReference type="Proteomes" id="UP000481141">
    <property type="component" value="Unassembled WGS sequence"/>
</dbReference>
<organism evidence="21 52">
    <name type="scientific">Listeria monocytogenes</name>
    <dbReference type="NCBI Taxonomy" id="1639"/>
    <lineage>
        <taxon>Bacteria</taxon>
        <taxon>Bacillati</taxon>
        <taxon>Bacillota</taxon>
        <taxon>Bacilli</taxon>
        <taxon>Bacillales</taxon>
        <taxon>Listeriaceae</taxon>
        <taxon>Listeria</taxon>
    </lineage>
</organism>
<evidence type="ECO:0000313" key="69">
    <source>
        <dbReference type="Proteomes" id="UP000844415"/>
    </source>
</evidence>
<dbReference type="Proteomes" id="UP000528151">
    <property type="component" value="Unassembled WGS sequence"/>
</dbReference>
<evidence type="ECO:0000313" key="28">
    <source>
        <dbReference type="EMBL" id="EDN9835854.1"/>
    </source>
</evidence>
<dbReference type="EC" id="2.3.1.-" evidence="36"/>
<dbReference type="EMBL" id="QDAY01000004">
    <property type="protein sequence ID" value="KAA9448398.1"/>
    <property type="molecule type" value="Genomic_DNA"/>
</dbReference>
<evidence type="ECO:0000313" key="31">
    <source>
        <dbReference type="EMBL" id="HAB8556964.1"/>
    </source>
</evidence>
<dbReference type="EMBL" id="AAALRN010000002">
    <property type="protein sequence ID" value="EAD1184534.1"/>
    <property type="molecule type" value="Genomic_DNA"/>
</dbReference>
<dbReference type="EMBL" id="AACKDQ010000005">
    <property type="protein sequence ID" value="EAK9316121.1"/>
    <property type="molecule type" value="Genomic_DNA"/>
</dbReference>
<evidence type="ECO:0000313" key="55">
    <source>
        <dbReference type="Proteomes" id="UP000460224"/>
    </source>
</evidence>
<evidence type="ECO:0000313" key="49">
    <source>
        <dbReference type="Proteomes" id="UP000389283"/>
    </source>
</evidence>
<dbReference type="Proteomes" id="UP000842809">
    <property type="component" value="Unassembled WGS sequence"/>
</dbReference>
<evidence type="ECO:0000313" key="53">
    <source>
        <dbReference type="Proteomes" id="UP000423131"/>
    </source>
</evidence>
<evidence type="ECO:0000313" key="59">
    <source>
        <dbReference type="Proteomes" id="UP000481141"/>
    </source>
</evidence>
<evidence type="ECO:0000313" key="48">
    <source>
        <dbReference type="Proteomes" id="UP000376505"/>
    </source>
</evidence>
<dbReference type="Proteomes" id="UP000478704">
    <property type="component" value="Unassembled WGS sequence"/>
</dbReference>
<dbReference type="EMBL" id="DAAIJL010000005">
    <property type="protein sequence ID" value="HAB8556964.1"/>
    <property type="molecule type" value="Genomic_DNA"/>
</dbReference>
<evidence type="ECO:0000313" key="25">
    <source>
        <dbReference type="EMBL" id="ECY6542961.1"/>
    </source>
</evidence>
<dbReference type="EMBL" id="AAAIXK010000004">
    <property type="protein sequence ID" value="EAC5550582.1"/>
    <property type="molecule type" value="Genomic_DNA"/>
</dbReference>
<reference evidence="21 52" key="7">
    <citation type="submission" date="2019-04" db="EMBL/GenBank/DDBJ databases">
        <authorList>
            <consortium name="GenomeTrakr network: Whole genome sequencing for foodborne pathogen traceback"/>
        </authorList>
    </citation>
    <scope>NUCLEOTIDE SEQUENCE [LARGE SCALE GENOMIC DNA]</scope>
    <source>
        <strain evidence="25 46">FLAG-55987</strain>
        <strain evidence="21 52">PHLUSALM00088</strain>
    </source>
</reference>
<dbReference type="Proteomes" id="UP000403352">
    <property type="component" value="Unassembled WGS sequence"/>
</dbReference>
<evidence type="ECO:0000313" key="6">
    <source>
        <dbReference type="EMBL" id="EAD1184534.1"/>
    </source>
</evidence>
<evidence type="ECO:0000313" key="29">
    <source>
        <dbReference type="EMBL" id="EDP8512872.1"/>
    </source>
</evidence>
<dbReference type="EMBL" id="AABGUK010000004">
    <property type="protein sequence ID" value="EAH4242691.1"/>
    <property type="molecule type" value="Genomic_DNA"/>
</dbReference>
<evidence type="ECO:0000313" key="47">
    <source>
        <dbReference type="Proteomes" id="UP000365297"/>
    </source>
</evidence>
<dbReference type="Proteomes" id="UP000549379">
    <property type="component" value="Unassembled WGS sequence"/>
</dbReference>
<dbReference type="EMBL" id="AANCRK010000002">
    <property type="protein sequence ID" value="EDN7714601.1"/>
    <property type="molecule type" value="Genomic_DNA"/>
</dbReference>
<evidence type="ECO:0000313" key="14">
    <source>
        <dbReference type="EMBL" id="EAG2514638.1"/>
    </source>
</evidence>
<dbReference type="Proteomes" id="UP000398321">
    <property type="component" value="Unassembled WGS sequence"/>
</dbReference>
<evidence type="ECO:0000313" key="56">
    <source>
        <dbReference type="Proteomes" id="UP000467347"/>
    </source>
</evidence>
<dbReference type="EMBL" id="AACJYH010000003">
    <property type="protein sequence ID" value="EAK8896952.1"/>
    <property type="molecule type" value="Genomic_DNA"/>
</dbReference>
<dbReference type="Proteomes" id="UP000272537">
    <property type="component" value="Unassembled WGS sequence"/>
</dbReference>
<dbReference type="GO" id="GO:1990189">
    <property type="term" value="F:protein N-terminal-serine acetyltransferase activity"/>
    <property type="evidence" value="ECO:0007669"/>
    <property type="project" value="TreeGrafter"/>
</dbReference>
<evidence type="ECO:0000313" key="42">
    <source>
        <dbReference type="Proteomes" id="UP000344343"/>
    </source>
</evidence>
<dbReference type="GO" id="GO:0005737">
    <property type="term" value="C:cytoplasm"/>
    <property type="evidence" value="ECO:0007669"/>
    <property type="project" value="TreeGrafter"/>
</dbReference>
<dbReference type="EMBL" id="AANPAU010000001">
    <property type="protein sequence ID" value="EDP8512872.1"/>
    <property type="molecule type" value="Genomic_DNA"/>
</dbReference>
<evidence type="ECO:0000313" key="54">
    <source>
        <dbReference type="Proteomes" id="UP000455569"/>
    </source>
</evidence>
<dbReference type="EMBL" id="AABBYJ010000003">
    <property type="protein sequence ID" value="EAG4330924.1"/>
    <property type="molecule type" value="Genomic_DNA"/>
</dbReference>
<dbReference type="EMBL" id="AABBHO010000004">
    <property type="protein sequence ID" value="EAG2996068.1"/>
    <property type="molecule type" value="Genomic_DNA"/>
</dbReference>
<evidence type="ECO:0000313" key="61">
    <source>
        <dbReference type="Proteomes" id="UP000525850"/>
    </source>
</evidence>
<dbReference type="EMBL" id="DAAIHR010000002">
    <property type="protein sequence ID" value="HAB8397538.1"/>
    <property type="molecule type" value="Genomic_DNA"/>
</dbReference>
<dbReference type="Proteomes" id="UP000337746">
    <property type="component" value="Unassembled WGS sequence"/>
</dbReference>
<dbReference type="EMBL" id="AALGDA010000072">
    <property type="protein sequence ID" value="ECY9784119.1"/>
    <property type="molecule type" value="Genomic_DNA"/>
</dbReference>
<sequence>MENRKQMIKTERLFLSEMTLADTEILFGYWSDDSVTRYMNIEPFQSLQPVEEMIRMLRQLEIEGKALRCVIILQATGEIIGTCGFNYIDHENHRAEIAYDLGTRFWKRGYATEAVRALMEWGKESFELHRIEAKVDPRNSASIALLEKLGFSKEGLLRDYEKIGETYQDVQLFSWIDEIQ</sequence>
<evidence type="ECO:0000313" key="35">
    <source>
        <dbReference type="EMBL" id="OET50715.1"/>
    </source>
</evidence>
<evidence type="ECO:0000313" key="11">
    <source>
        <dbReference type="EMBL" id="EAG1892998.1"/>
    </source>
</evidence>
<dbReference type="Proteomes" id="UP000364988">
    <property type="component" value="Unassembled WGS sequence"/>
</dbReference>
<dbReference type="EMBL" id="AABAWE010000002">
    <property type="protein sequence ID" value="EAG2086500.1"/>
    <property type="molecule type" value="Genomic_DNA"/>
</dbReference>
<dbReference type="PANTHER" id="PTHR43441:SF11">
    <property type="entry name" value="RIBOSOMAL-PROTEIN-SERINE ACETYLTRANSFERASE"/>
    <property type="match status" value="1"/>
</dbReference>
<evidence type="ECO:0000313" key="20">
    <source>
        <dbReference type="EMBL" id="EAK8896952.1"/>
    </source>
</evidence>
<dbReference type="Proteomes" id="UP000844415">
    <property type="component" value="Unassembled WGS sequence"/>
</dbReference>
<dbReference type="EMBL" id="AANDSR010000002">
    <property type="protein sequence ID" value="EDN9835854.1"/>
    <property type="molecule type" value="Genomic_DNA"/>
</dbReference>
<evidence type="ECO:0000313" key="8">
    <source>
        <dbReference type="EMBL" id="EAD5773212.1"/>
    </source>
</evidence>
<proteinExistence type="predicted"/>
<evidence type="ECO:0000313" key="15">
    <source>
        <dbReference type="EMBL" id="EAG2996068.1"/>
    </source>
</evidence>
<dbReference type="EMBL" id="DAAJFY010000002">
    <property type="protein sequence ID" value="HAC0274565.1"/>
    <property type="molecule type" value="Genomic_DNA"/>
</dbReference>
<evidence type="ECO:0000313" key="62">
    <source>
        <dbReference type="Proteomes" id="UP000527632"/>
    </source>
</evidence>
<dbReference type="Proteomes" id="UP000455569">
    <property type="component" value="Unassembled WGS sequence"/>
</dbReference>
<dbReference type="EMBL" id="AAAKQF010000001">
    <property type="protein sequence ID" value="EAC9038851.1"/>
    <property type="molecule type" value="Genomic_DNA"/>
</dbReference>
<evidence type="ECO:0000313" key="34">
    <source>
        <dbReference type="EMBL" id="KAA9448398.1"/>
    </source>
</evidence>
<dbReference type="EMBL" id="AAANYN010000003">
    <property type="protein sequence ID" value="EAD5773212.1"/>
    <property type="molecule type" value="Genomic_DNA"/>
</dbReference>
<evidence type="ECO:0000313" key="24">
    <source>
        <dbReference type="EMBL" id="ECC1555441.1"/>
    </source>
</evidence>
<evidence type="ECO:0000313" key="44">
    <source>
        <dbReference type="Proteomes" id="UP000350032"/>
    </source>
</evidence>
<evidence type="ECO:0000313" key="21">
    <source>
        <dbReference type="EMBL" id="EAK9316121.1"/>
    </source>
</evidence>
<evidence type="ECO:0000313" key="17">
    <source>
        <dbReference type="EMBL" id="EAG4460928.1"/>
    </source>
</evidence>
<evidence type="ECO:0000313" key="7">
    <source>
        <dbReference type="EMBL" id="EAD3792225.1"/>
    </source>
</evidence>
<evidence type="ECO:0000313" key="45">
    <source>
        <dbReference type="Proteomes" id="UP000354255"/>
    </source>
</evidence>
<evidence type="ECO:0000313" key="66">
    <source>
        <dbReference type="Proteomes" id="UP000566721"/>
    </source>
</evidence>
<evidence type="ECO:0000313" key="51">
    <source>
        <dbReference type="Proteomes" id="UP000403352"/>
    </source>
</evidence>
<evidence type="ECO:0000313" key="2">
    <source>
        <dbReference type="EMBL" id="EAC4552173.1"/>
    </source>
</evidence>
<dbReference type="Proteomes" id="UP000540117">
    <property type="component" value="Unassembled WGS sequence"/>
</dbReference>
<dbReference type="PROSITE" id="PS51186">
    <property type="entry name" value="GNAT"/>
    <property type="match status" value="1"/>
</dbReference>
<evidence type="ECO:0000313" key="37">
    <source>
        <dbReference type="Proteomes" id="UP000272537"/>
    </source>
</evidence>
<evidence type="ECO:0000313" key="22">
    <source>
        <dbReference type="EMBL" id="ECB9473954.1"/>
    </source>
</evidence>
<evidence type="ECO:0000313" key="70">
    <source>
        <dbReference type="Proteomes" id="UP000852906"/>
    </source>
</evidence>
<reference evidence="19 62" key="6">
    <citation type="submission" date="2019-04" db="EMBL/GenBank/DDBJ databases">
        <authorList>
            <consortium name="GenomeTrakr: Next Generation Sequencing Network for Food Pathogen Tracability"/>
        </authorList>
    </citation>
    <scope>NUCLEOTIDE SEQUENCE [LARGE SCALE GENOMIC DNA]</scope>
    <source>
        <strain evidence="15 65">10B02965A-1</strain>
        <strain evidence="17 63">CFSAN063727</strain>
        <strain evidence="27 54">CFSAN102901</strain>
        <strain evidence="3 47">FDA00007096</strain>
        <strain evidence="6 51">FDA00008584</strain>
        <strain evidence="13">FDA00011243</strain>
        <strain evidence="4 38">FDA00013332</strain>
        <strain evidence="9 42">FDA00013853</strain>
        <strain evidence="22 53">FDA00014336</strain>
        <strain evidence="24 49">FDA00014370</strain>
        <strain evidence="23 50">FDA00014392</strain>
        <strain evidence="29">FDA00015054</strain>
        <strain evidence="16 64">FDA1005580-S054-001</strain>
        <strain evidence="58">FDA1090798-S029-001</strain>
        <strain evidence="59">FDA956581-098-004</strain>
        <strain evidence="14 61">FDA960927-006-004</strain>
        <strain evidence="18 66">FLAG-38921</strain>
        <strain evidence="12 40">FLAG-54356</strain>
        <strain evidence="8 48">FSIS31901579</strain>
        <strain evidence="19 62">LS1344</strain>
        <strain evidence="28 56">OSF101448</strain>
        <strain evidence="7 43">VA-WGS-00405</strain>
    </source>
</reference>
<dbReference type="Proteomes" id="UP000423131">
    <property type="component" value="Unassembled WGS sequence"/>
</dbReference>
<dbReference type="EMBL" id="AABBAW010000002">
    <property type="protein sequence ID" value="EAG2514638.1"/>
    <property type="molecule type" value="Genomic_DNA"/>
</dbReference>
<dbReference type="Proteomes" id="UP000489121">
    <property type="component" value="Unassembled WGS sequence"/>
</dbReference>
<dbReference type="Proteomes" id="UP000389283">
    <property type="component" value="Unassembled WGS sequence"/>
</dbReference>
<dbReference type="EMBL" id="AABATR010000002">
    <property type="protein sequence ID" value="EAG1892998.1"/>
    <property type="molecule type" value="Genomic_DNA"/>
</dbReference>
<reference evidence="34 55" key="4">
    <citation type="submission" date="2018-04" db="EMBL/GenBank/DDBJ databases">
        <title>Genome Analysis of a Prevalent Clone of Listeria monocytogenes Sequence Type 87 in China.</title>
        <authorList>
            <person name="Wang Y."/>
        </authorList>
    </citation>
    <scope>NUCLEOTIDE SEQUENCE [LARGE SCALE GENOMIC DNA]</scope>
    <source>
        <strain evidence="34 55">ICDC_LM1523</strain>
    </source>
</reference>
<evidence type="ECO:0000313" key="57">
    <source>
        <dbReference type="Proteomes" id="UP000478682"/>
    </source>
</evidence>
<reference evidence="67 68" key="3">
    <citation type="journal article" date="2018" name="Genome Biol.">
        <title>SKESA: strategic k-mer extension for scrupulous assemblies.</title>
        <authorList>
            <person name="Souvorov A."/>
            <person name="Agarwala R."/>
            <person name="Lipman D.J."/>
        </authorList>
    </citation>
    <scope>NUCLEOTIDE SEQUENCE [LARGE SCALE GENOMIC DNA]</scope>
    <source>
        <strain evidence="31 69">CFIAFB20100120</strain>
        <strain evidence="30 67">CFIAFB20130012</strain>
        <strain evidence="33">CFIAFB20170037</strain>
        <strain evidence="32 68">CFIAFB20170045</strain>
    </source>
</reference>
<dbReference type="Proteomes" id="UP000467347">
    <property type="component" value="Unassembled WGS sequence"/>
</dbReference>
<comment type="caution">
    <text evidence="21">The sequence shown here is derived from an EMBL/GenBank/DDBJ whole genome shotgun (WGS) entry which is preliminary data.</text>
</comment>
<dbReference type="Proteomes" id="UP000841146">
    <property type="component" value="Unassembled WGS sequence"/>
</dbReference>
<evidence type="ECO:0000313" key="12">
    <source>
        <dbReference type="EMBL" id="EAG2086500.1"/>
    </source>
</evidence>
<dbReference type="PANTHER" id="PTHR43441">
    <property type="entry name" value="RIBOSOMAL-PROTEIN-SERINE ACETYLTRANSFERASE"/>
    <property type="match status" value="1"/>
</dbReference>
<evidence type="ECO:0000313" key="33">
    <source>
        <dbReference type="EMBL" id="HAC0274565.1"/>
    </source>
</evidence>
<evidence type="ECO:0000313" key="39">
    <source>
        <dbReference type="Proteomes" id="UP000336166"/>
    </source>
</evidence>
<dbReference type="Proteomes" id="UP000525850">
    <property type="component" value="Unassembled WGS sequence"/>
</dbReference>
<evidence type="ECO:0000313" key="23">
    <source>
        <dbReference type="EMBL" id="ECB9512169.1"/>
    </source>
</evidence>
<dbReference type="Proteomes" id="UP000344343">
    <property type="component" value="Unassembled WGS sequence"/>
</dbReference>
<dbReference type="EMBL" id="AAAREG010000002">
    <property type="protein sequence ID" value="EAE2353454.1"/>
    <property type="molecule type" value="Genomic_DNA"/>
</dbReference>
<evidence type="ECO:0000313" key="3">
    <source>
        <dbReference type="EMBL" id="EAC5550582.1"/>
    </source>
</evidence>
<evidence type="ECO:0000313" key="46">
    <source>
        <dbReference type="Proteomes" id="UP000364988"/>
    </source>
</evidence>
<dbReference type="EMBL" id="AABCVX010000002">
    <property type="protein sequence ID" value="EAG6168784.1"/>
    <property type="molecule type" value="Genomic_DNA"/>
</dbReference>
<reference evidence="35 70" key="1">
    <citation type="submission" date="2016-09" db="EMBL/GenBank/DDBJ databases">
        <title>100K Listeria isolates.</title>
        <authorList>
            <person name="Chen P."/>
            <person name="Weimer B.C."/>
            <person name="Kong N."/>
            <person name="Huang B."/>
        </authorList>
    </citation>
    <scope>NUCLEOTIDE SEQUENCE [LARGE SCALE GENOMIC DNA]</scope>
    <source>
        <strain evidence="35 70">BCW_2383</strain>
    </source>
</reference>
<name>A0A0B8R6T4_LISMN</name>
<dbReference type="Gene3D" id="3.40.630.30">
    <property type="match status" value="1"/>
</dbReference>
<dbReference type="EMBL" id="AAHZFY010000001">
    <property type="protein sequence ID" value="ECB9512169.1"/>
    <property type="molecule type" value="Genomic_DNA"/>
</dbReference>
<evidence type="ECO:0000313" key="30">
    <source>
        <dbReference type="EMBL" id="HAB8397538.1"/>
    </source>
</evidence>
<evidence type="ECO:0000259" key="1">
    <source>
        <dbReference type="PROSITE" id="PS51186"/>
    </source>
</evidence>
<evidence type="ECO:0000313" key="50">
    <source>
        <dbReference type="Proteomes" id="UP000398321"/>
    </source>
</evidence>
<evidence type="ECO:0000313" key="16">
    <source>
        <dbReference type="EMBL" id="EAG4330924.1"/>
    </source>
</evidence>
<evidence type="ECO:0000313" key="40">
    <source>
        <dbReference type="Proteomes" id="UP000337746"/>
    </source>
</evidence>
<dbReference type="EMBL" id="MJTJ01000013">
    <property type="protein sequence ID" value="OET50715.1"/>
    <property type="molecule type" value="Genomic_DNA"/>
</dbReference>
<dbReference type="Proteomes" id="UP000345329">
    <property type="component" value="Unassembled WGS sequence"/>
</dbReference>
<evidence type="ECO:0000313" key="19">
    <source>
        <dbReference type="EMBL" id="EAH4242691.1"/>
    </source>
</evidence>
<dbReference type="InterPro" id="IPR051908">
    <property type="entry name" value="Ribosomal_N-acetyltransferase"/>
</dbReference>
<dbReference type="Pfam" id="PF13302">
    <property type="entry name" value="Acetyltransf_3"/>
    <property type="match status" value="1"/>
</dbReference>
<keyword evidence="21" id="KW-0808">Transferase</keyword>
<evidence type="ECO:0000313" key="26">
    <source>
        <dbReference type="EMBL" id="ECY9784119.1"/>
    </source>
</evidence>
<evidence type="ECO:0000313" key="58">
    <source>
        <dbReference type="Proteomes" id="UP000478704"/>
    </source>
</evidence>
<dbReference type="GO" id="GO:0008999">
    <property type="term" value="F:protein-N-terminal-alanine acetyltransferase activity"/>
    <property type="evidence" value="ECO:0007669"/>
    <property type="project" value="TreeGrafter"/>
</dbReference>
<dbReference type="Proteomes" id="UP000566721">
    <property type="component" value="Unassembled WGS sequence"/>
</dbReference>
<dbReference type="EMBL" id="AAANYR010000004">
    <property type="protein sequence ID" value="EAD5786585.1"/>
    <property type="molecule type" value="Genomic_DNA"/>
</dbReference>
<dbReference type="EMBL" id="AAAMZD010000002">
    <property type="protein sequence ID" value="EAD3792225.1"/>
    <property type="molecule type" value="Genomic_DNA"/>
</dbReference>
<dbReference type="AlphaFoldDB" id="A0A0B8R6T4"/>
<dbReference type="InterPro" id="IPR000182">
    <property type="entry name" value="GNAT_dom"/>
</dbReference>
<evidence type="ECO:0000313" key="43">
    <source>
        <dbReference type="Proteomes" id="UP000345329"/>
    </source>
</evidence>
<reference evidence="30" key="8">
    <citation type="submission" date="2020-01" db="EMBL/GenBank/DDBJ databases">
        <authorList>
            <consortium name="NCBI Pathogen Detection Project"/>
        </authorList>
    </citation>
    <scope>NUCLEOTIDE SEQUENCE</scope>
    <source>
        <strain evidence="31">CFIAFB20100120</strain>
        <strain evidence="30">CFIAFB20130012</strain>
        <strain evidence="33">CFIAFB20170037</strain>
        <strain evidence="32">CFIAFB20170045</strain>
    </source>
</reference>
<dbReference type="Proteomes" id="UP000350032">
    <property type="component" value="Unassembled WGS sequence"/>
</dbReference>
<reference evidence="39 41" key="5">
    <citation type="submission" date="2018-06" db="EMBL/GenBank/DDBJ databases">
        <authorList>
            <consortium name="PulseNet: The National Subtyping Network for Foodborne Disease Surveillance"/>
            <person name="Tarr C.L."/>
            <person name="Trees E."/>
            <person name="Katz L.S."/>
            <person name="Carleton-Romer H.A."/>
            <person name="Stroika S."/>
            <person name="Kucerova Z."/>
            <person name="Roache K.F."/>
            <person name="Sabol A.L."/>
            <person name="Besser J."/>
            <person name="Gerner-Smidt P."/>
        </authorList>
    </citation>
    <scope>NUCLEOTIDE SEQUENCE [LARGE SCALE GENOMIC DNA]</scope>
    <source>
        <strain evidence="2 41">2015L-6227</strain>
        <strain evidence="10 39">PNUSAL000134</strain>
        <strain evidence="5 45">PNUSAL000910</strain>
        <strain evidence="11 57">PNUSAL002298</strain>
        <strain evidence="20 44">PNUSAL004402</strain>
        <strain evidence="26 60">PNUSAL005692</strain>
    </source>
</reference>
<dbReference type="EMBL" id="AABAYG010000003">
    <property type="protein sequence ID" value="EAG2245199.1"/>
    <property type="molecule type" value="Genomic_DNA"/>
</dbReference>
<dbReference type="Proteomes" id="UP000331186">
    <property type="component" value="Unassembled WGS sequence"/>
</dbReference>
<evidence type="ECO:0000313" key="52">
    <source>
        <dbReference type="Proteomes" id="UP000410967"/>
    </source>
</evidence>
<accession>A0A0B8R6T4</accession>
<dbReference type="SUPFAM" id="SSF55729">
    <property type="entry name" value="Acyl-CoA N-acyltransferases (Nat)"/>
    <property type="match status" value="1"/>
</dbReference>
<dbReference type="EMBL" id="AALEDS010000001">
    <property type="protein sequence ID" value="ECY6542961.1"/>
    <property type="molecule type" value="Genomic_DNA"/>
</dbReference>
<keyword evidence="36" id="KW-0012">Acyltransferase</keyword>
<dbReference type="KEGG" id="lmok:CQ02_14575"/>
<dbReference type="Proteomes" id="UP000410967">
    <property type="component" value="Unassembled WGS sequence"/>
</dbReference>
<dbReference type="EMBL" id="AABBZO010000001">
    <property type="protein sequence ID" value="EAG4460928.1"/>
    <property type="molecule type" value="Genomic_DNA"/>
</dbReference>
<protein>
    <submittedName>
        <fullName evidence="2 21">N-acetyltransferase</fullName>
    </submittedName>
    <submittedName>
        <fullName evidence="36">Ribosomal-protein-serine acetyltransferase</fullName>
        <ecNumber evidence="36">2.3.1.-</ecNumber>
    </submittedName>
</protein>
<dbReference type="Proteomes" id="UP000365297">
    <property type="component" value="Unassembled WGS sequence"/>
</dbReference>
<dbReference type="EMBL" id="AAHZFN010000011">
    <property type="protein sequence ID" value="ECB9473954.1"/>
    <property type="molecule type" value="Genomic_DNA"/>
</dbReference>
<evidence type="ECO:0000313" key="5">
    <source>
        <dbReference type="EMBL" id="EAC9038851.1"/>
    </source>
</evidence>
<evidence type="ECO:0000313" key="10">
    <source>
        <dbReference type="EMBL" id="EAE2353454.1"/>
    </source>
</evidence>
<evidence type="ECO:0000313" key="68">
    <source>
        <dbReference type="Proteomes" id="UP000841146"/>
    </source>
</evidence>
<evidence type="ECO:0000313" key="65">
    <source>
        <dbReference type="Proteomes" id="UP000549379"/>
    </source>
</evidence>
<dbReference type="Proteomes" id="UP000840197">
    <property type="component" value="Unassembled WGS sequence"/>
</dbReference>
<dbReference type="Proteomes" id="UP000478682">
    <property type="component" value="Unassembled WGS sequence"/>
</dbReference>
<dbReference type="EMBL" id="AAAJKI010000022">
    <property type="protein sequence ID" value="EAC6548594.1"/>
    <property type="molecule type" value="Genomic_DNA"/>
</dbReference>
<gene>
    <name evidence="36" type="primary">riml_1</name>
    <name evidence="2" type="ORF">ABZ57_06725</name>
    <name evidence="35" type="ORF">AJL21_05845</name>
    <name evidence="3" type="ORF">ARY78_09100</name>
    <name evidence="14" type="ORF">B1N52_05655</name>
    <name evidence="13" type="ORF">B1S26_07230</name>
    <name evidence="15" type="ORF">B5K54_02030</name>
    <name evidence="11" type="ORF">BB997_05180</name>
    <name evidence="12" type="ORF">BCZ21_04460</name>
    <name evidence="17" type="ORF">CA369_01380</name>
    <name evidence="16" type="ORF">CAV64_06640</name>
    <name evidence="20" type="ORF">D7104_04470</name>
    <name evidence="34" type="ORF">DCK61_12115</name>
    <name evidence="18" type="ORF">DCT16_05190</name>
    <name evidence="4" type="ORF">DU018_09485</name>
    <name evidence="36" type="ORF">DYZ80_01065</name>
    <name evidence="19" type="ORF">E5F58_11920</name>
    <name evidence="9" type="ORF">EX365_08460</name>
    <name evidence="8" type="ORF">EXZ73_02800</name>
    <name evidence="25" type="ORF">F6436_01340</name>
    <name evidence="26" type="ORF">F6515_14165</name>
    <name evidence="21" type="ORF">FA835_03265</name>
    <name evidence="23" type="ORF">FLQ97_00320</name>
    <name evidence="22" type="ORF">FLR03_09745</name>
    <name evidence="24" type="ORF">FNX40_01335</name>
    <name evidence="29" type="ORF">G3O21_000265</name>
    <name evidence="28" type="ORF">GJW51_04130</name>
    <name evidence="27" type="ORF">GQG13_05605</name>
    <name evidence="30" type="ORF">GYR60_03320</name>
    <name evidence="31" type="ORF">GYS09_06670</name>
    <name evidence="32" type="ORF">GYX23_01300</name>
    <name evidence="33" type="ORF">GYY14_04175</name>
    <name evidence="5" type="ORF">KV70_01335</name>
    <name evidence="6" type="ORF">QD52_05470</name>
    <name evidence="7" type="ORF">UI29_05465</name>
    <name evidence="10" type="ORF">Y261_03720</name>
</gene>
<evidence type="ECO:0000313" key="41">
    <source>
        <dbReference type="Proteomes" id="UP000339309"/>
    </source>
</evidence>
<dbReference type="InterPro" id="IPR016181">
    <property type="entry name" value="Acyl_CoA_acyltransferase"/>
</dbReference>
<feature type="domain" description="N-acetyltransferase" evidence="1">
    <location>
        <begin position="13"/>
        <end position="177"/>
    </location>
</feature>
<evidence type="ECO:0000313" key="67">
    <source>
        <dbReference type="Proteomes" id="UP000840197"/>
    </source>
</evidence>
<dbReference type="EMBL" id="DAAJCS010000001">
    <property type="protein sequence ID" value="HAC0011623.1"/>
    <property type="molecule type" value="Genomic_DNA"/>
</dbReference>
<evidence type="ECO:0000313" key="63">
    <source>
        <dbReference type="Proteomes" id="UP000528151"/>
    </source>
</evidence>
<dbReference type="EMBL" id="AAIAJJ010000001">
    <property type="protein sequence ID" value="ECC1555441.1"/>
    <property type="molecule type" value="Genomic_DNA"/>
</dbReference>
<dbReference type="Proteomes" id="UP000376505">
    <property type="component" value="Unassembled WGS sequence"/>
</dbReference>
<dbReference type="Proteomes" id="UP000527632">
    <property type="component" value="Unassembled WGS sequence"/>
</dbReference>
<dbReference type="Proteomes" id="UP000336166">
    <property type="component" value="Unassembled WGS sequence"/>
</dbReference>
<evidence type="ECO:0000313" key="36">
    <source>
        <dbReference type="EMBL" id="RKA09422.1"/>
    </source>
</evidence>
<evidence type="ECO:0000313" key="13">
    <source>
        <dbReference type="EMBL" id="EAG2245199.1"/>
    </source>
</evidence>
<dbReference type="CDD" id="cd04301">
    <property type="entry name" value="NAT_SF"/>
    <property type="match status" value="1"/>
</dbReference>
<dbReference type="Proteomes" id="UP000852906">
    <property type="component" value="Unassembled WGS sequence"/>
</dbReference>
<dbReference type="FunFam" id="3.40.630.30:FF:000186">
    <property type="entry name" value="N-acetyltransferase"/>
    <property type="match status" value="1"/>
</dbReference>
<evidence type="ECO:0000313" key="32">
    <source>
        <dbReference type="EMBL" id="HAC0011623.1"/>
    </source>
</evidence>
<dbReference type="EMBL" id="QXLS01000002">
    <property type="protein sequence ID" value="RKA09422.1"/>
    <property type="molecule type" value="Genomic_DNA"/>
</dbReference>